<dbReference type="Proteomes" id="UP001065613">
    <property type="component" value="Chromosome"/>
</dbReference>
<dbReference type="EMBL" id="CP073041">
    <property type="protein sequence ID" value="UXE61510.1"/>
    <property type="molecule type" value="Genomic_DNA"/>
</dbReference>
<dbReference type="KEGG" id="wna:KA717_00370"/>
<organism evidence="1">
    <name type="scientific">Woronichinia naegeliana WA131</name>
    <dbReference type="NCBI Taxonomy" id="2824559"/>
    <lineage>
        <taxon>Bacteria</taxon>
        <taxon>Bacillati</taxon>
        <taxon>Cyanobacteriota</taxon>
        <taxon>Cyanophyceae</taxon>
        <taxon>Synechococcales</taxon>
        <taxon>Coelosphaeriaceae</taxon>
        <taxon>Woronichinia</taxon>
    </lineage>
</organism>
<reference evidence="1" key="1">
    <citation type="submission" date="2021-04" db="EMBL/GenBank/DDBJ databases">
        <title>Genome sequence of Woronichinia naegeliana from Washington state freshwater lake bloom.</title>
        <authorList>
            <person name="Dreher T.W."/>
        </authorList>
    </citation>
    <scope>NUCLEOTIDE SEQUENCE</scope>
    <source>
        <strain evidence="1">WA131</strain>
    </source>
</reference>
<protein>
    <recommendedName>
        <fullName evidence="2">Apea-like HEPN domain-containing protein</fullName>
    </recommendedName>
</protein>
<sequence>MSRNMVEANRYIFNTLKDFIDDHPEFDRTVDYFGEKYIRFIQTNDQEKEWLKELNVITDKRLTSVLKFAIFEFDSKFYFISVSLNEQNIDLSSLEEYGLLDFDNNSGIFTALIYGLKVGVKEDVDPYKILDEVFYEIEENKKEGFEYIKIADFFESIKIYQITKNCPFVYDNLEFTEKDIDEILLFRLALLLLVKNDAVRILKFSPETLECFVKLCEEGSTKISYENLLYSFVSFSWKHCFLDVYRCLDLERLFSIPKLKKFYDTILEKKDLLNFQDFATLCEEEISLKLREEETLEKLLNGEEKITKRLGSCENSYKFIYKLRNSIVHFRASQETMVPNDDDDRWNIIINVCLELVLSLYKKYEDYL</sequence>
<evidence type="ECO:0000313" key="1">
    <source>
        <dbReference type="EMBL" id="UXE61510.1"/>
    </source>
</evidence>
<name>A0A977PXG3_9CYAN</name>
<evidence type="ECO:0008006" key="2">
    <source>
        <dbReference type="Google" id="ProtNLM"/>
    </source>
</evidence>
<dbReference type="AlphaFoldDB" id="A0A977PXG3"/>
<gene>
    <name evidence="1" type="ORF">KA717_00370</name>
</gene>
<accession>A0A977PXG3</accession>
<proteinExistence type="predicted"/>